<protein>
    <recommendedName>
        <fullName evidence="4">Transmembrane protein</fullName>
    </recommendedName>
</protein>
<dbReference type="OrthoDB" id="300825at2759"/>
<dbReference type="AlphaFoldDB" id="A0A8S1KPK6"/>
<evidence type="ECO:0000313" key="2">
    <source>
        <dbReference type="EMBL" id="CAD8056717.1"/>
    </source>
</evidence>
<feature type="transmembrane region" description="Helical" evidence="1">
    <location>
        <begin position="92"/>
        <end position="109"/>
    </location>
</feature>
<accession>A0A8S1KPK6</accession>
<keyword evidence="1" id="KW-1133">Transmembrane helix</keyword>
<reference evidence="2" key="1">
    <citation type="submission" date="2021-01" db="EMBL/GenBank/DDBJ databases">
        <authorList>
            <consortium name="Genoscope - CEA"/>
            <person name="William W."/>
        </authorList>
    </citation>
    <scope>NUCLEOTIDE SEQUENCE</scope>
</reference>
<comment type="caution">
    <text evidence="2">The sequence shown here is derived from an EMBL/GenBank/DDBJ whole genome shotgun (WGS) entry which is preliminary data.</text>
</comment>
<keyword evidence="1" id="KW-0472">Membrane</keyword>
<sequence length="280" mass="33216">MSESSLSPLDFYELKHVKTIKVKTQDEKLKKKRTLLYQNKEMLEKEYLQLNQSCDCSECGKGSKYFEMIKKQYPFIESRWQRRKRILKRFKAVINAIIFILIYKMEAIIKFRKRMHILKAVRNLTTIKKPQIVGPANIQPQPVLQIPQQHQAQRIKTNPENDDNLIHIIQSHGKEPRRSQIFQYMTKMLKNSNHKSEINLKPLSSLNRKSLQLTNIKSITQTSFSPHTHSHYQSNLIPYSHFHRDSIKKNNKDSQKINNKDLVKLIDSMKVKHRIIQCKK</sequence>
<dbReference type="Proteomes" id="UP000692954">
    <property type="component" value="Unassembled WGS sequence"/>
</dbReference>
<organism evidence="2 3">
    <name type="scientific">Paramecium sonneborni</name>
    <dbReference type="NCBI Taxonomy" id="65129"/>
    <lineage>
        <taxon>Eukaryota</taxon>
        <taxon>Sar</taxon>
        <taxon>Alveolata</taxon>
        <taxon>Ciliophora</taxon>
        <taxon>Intramacronucleata</taxon>
        <taxon>Oligohymenophorea</taxon>
        <taxon>Peniculida</taxon>
        <taxon>Parameciidae</taxon>
        <taxon>Paramecium</taxon>
    </lineage>
</organism>
<dbReference type="EMBL" id="CAJJDN010000010">
    <property type="protein sequence ID" value="CAD8056717.1"/>
    <property type="molecule type" value="Genomic_DNA"/>
</dbReference>
<evidence type="ECO:0000313" key="3">
    <source>
        <dbReference type="Proteomes" id="UP000692954"/>
    </source>
</evidence>
<evidence type="ECO:0000256" key="1">
    <source>
        <dbReference type="SAM" id="Phobius"/>
    </source>
</evidence>
<proteinExistence type="predicted"/>
<name>A0A8S1KPK6_9CILI</name>
<keyword evidence="3" id="KW-1185">Reference proteome</keyword>
<evidence type="ECO:0008006" key="4">
    <source>
        <dbReference type="Google" id="ProtNLM"/>
    </source>
</evidence>
<keyword evidence="1" id="KW-0812">Transmembrane</keyword>
<gene>
    <name evidence="2" type="ORF">PSON_ATCC_30995.1.T0100423</name>
</gene>